<evidence type="ECO:0000256" key="5">
    <source>
        <dbReference type="ARBA" id="ARBA00022837"/>
    </source>
</evidence>
<evidence type="ECO:0000256" key="3">
    <source>
        <dbReference type="ARBA" id="ARBA00022729"/>
    </source>
</evidence>
<dbReference type="SUPFAM" id="SSF141072">
    <property type="entry name" value="CalX-like"/>
    <property type="match status" value="2"/>
</dbReference>
<keyword evidence="4" id="KW-0677">Repeat</keyword>
<keyword evidence="6" id="KW-1133">Transmembrane helix</keyword>
<keyword evidence="3 8" id="KW-0732">Signal</keyword>
<dbReference type="InterPro" id="IPR038081">
    <property type="entry name" value="CalX-like_sf"/>
</dbReference>
<accession>A0A858RIW4</accession>
<reference evidence="10 11" key="1">
    <citation type="submission" date="2020-04" db="EMBL/GenBank/DDBJ databases">
        <title>Luteolibacter sp. G-1-1-1 isolated from soil.</title>
        <authorList>
            <person name="Dahal R.H."/>
        </authorList>
    </citation>
    <scope>NUCLEOTIDE SEQUENCE [LARGE SCALE GENOMIC DNA]</scope>
    <source>
        <strain evidence="10 11">G-1-1-1</strain>
    </source>
</reference>
<dbReference type="PANTHER" id="PTHR21419:SF23">
    <property type="entry name" value="PROTEIN DEFECTIVE IN EXINE FORMATION 1"/>
    <property type="match status" value="1"/>
</dbReference>
<feature type="signal peptide" evidence="8">
    <location>
        <begin position="1"/>
        <end position="22"/>
    </location>
</feature>
<dbReference type="Pfam" id="PF13517">
    <property type="entry name" value="FG-GAP_3"/>
    <property type="match status" value="1"/>
</dbReference>
<dbReference type="KEGG" id="luo:HHL09_13645"/>
<dbReference type="EMBL" id="CP051774">
    <property type="protein sequence ID" value="QJE96782.1"/>
    <property type="molecule type" value="Genomic_DNA"/>
</dbReference>
<evidence type="ECO:0000256" key="4">
    <source>
        <dbReference type="ARBA" id="ARBA00022737"/>
    </source>
</evidence>
<keyword evidence="7" id="KW-0472">Membrane</keyword>
<dbReference type="InterPro" id="IPR045232">
    <property type="entry name" value="FAM234"/>
</dbReference>
<gene>
    <name evidence="10" type="ORF">HHL09_13645</name>
</gene>
<dbReference type="AlphaFoldDB" id="A0A858RIW4"/>
<feature type="domain" description="Calx-beta" evidence="9">
    <location>
        <begin position="848"/>
        <end position="964"/>
    </location>
</feature>
<protein>
    <recommendedName>
        <fullName evidence="9">Calx-beta domain-containing protein</fullName>
    </recommendedName>
</protein>
<keyword evidence="2" id="KW-0812">Transmembrane</keyword>
<dbReference type="InterPro" id="IPR028994">
    <property type="entry name" value="Integrin_alpha_N"/>
</dbReference>
<organism evidence="10 11">
    <name type="scientific">Luteolibacter luteus</name>
    <dbReference type="NCBI Taxonomy" id="2728835"/>
    <lineage>
        <taxon>Bacteria</taxon>
        <taxon>Pseudomonadati</taxon>
        <taxon>Verrucomicrobiota</taxon>
        <taxon>Verrucomicrobiia</taxon>
        <taxon>Verrucomicrobiales</taxon>
        <taxon>Verrucomicrobiaceae</taxon>
        <taxon>Luteolibacter</taxon>
    </lineage>
</organism>
<evidence type="ECO:0000259" key="9">
    <source>
        <dbReference type="Pfam" id="PF03160"/>
    </source>
</evidence>
<dbReference type="InterPro" id="IPR003644">
    <property type="entry name" value="Calx_beta"/>
</dbReference>
<keyword evidence="5" id="KW-0106">Calcium</keyword>
<evidence type="ECO:0000256" key="1">
    <source>
        <dbReference type="ARBA" id="ARBA00004167"/>
    </source>
</evidence>
<dbReference type="InterPro" id="IPR013517">
    <property type="entry name" value="FG-GAP"/>
</dbReference>
<dbReference type="SUPFAM" id="SSF69318">
    <property type="entry name" value="Integrin alpha N-terminal domain"/>
    <property type="match status" value="2"/>
</dbReference>
<name>A0A858RIW4_9BACT</name>
<dbReference type="GO" id="GO:0007154">
    <property type="term" value="P:cell communication"/>
    <property type="evidence" value="ECO:0007669"/>
    <property type="project" value="InterPro"/>
</dbReference>
<evidence type="ECO:0000313" key="10">
    <source>
        <dbReference type="EMBL" id="QJE96782.1"/>
    </source>
</evidence>
<dbReference type="Pfam" id="PF03160">
    <property type="entry name" value="Calx-beta"/>
    <property type="match status" value="1"/>
</dbReference>
<dbReference type="GO" id="GO:0016020">
    <property type="term" value="C:membrane"/>
    <property type="evidence" value="ECO:0007669"/>
    <property type="project" value="UniProtKB-SubCell"/>
</dbReference>
<evidence type="ECO:0000313" key="11">
    <source>
        <dbReference type="Proteomes" id="UP000501812"/>
    </source>
</evidence>
<keyword evidence="11" id="KW-1185">Reference proteome</keyword>
<sequence>MTYSSFLRFGSLSLAFAATAVAVDSEVPTDPGLLTTMAGEPWNPPVSPGGAPFWGSGVFGTQIGQAGWVVAPGTNGPNIVVSGTTPFGFGPNNFWYVLNCDPLTQRYYQVYVQQPYAPVPGQYPFGEIAAMTSAQVLGGAGPELMVGLADGRFFFYSLTSFEEVRRLTLPTELTDFTTADLTGDGIAELVVLTDLDLKVFDAAGVLLWSITGPSGADLVVAQMDADPALEIATTSGHVIDTGKRKVEWTRSEGFGLHLRAADIDGDSRAELIAAADAYDIRAFDVEEKREKWSFRTGLDISGIEIADVDVDGDAAPELLYGDNQGGYLHVLTLDELPPVRKWKVANPDSGVARIATLDADQDGTIELIWSGGSNTSGEDRLNVFNPVTQATEWQSIHLDGPFLSPVMGDVTGDGKPEMVTISSESRSGYGAGCIVVYDPETLAILGVSQGIANDLAVEGVRDLILKDIDGDARQEIVVAGDASRDSLVEIYKFTDARTFERQWQFWDQNEERFGQVHVEDVDGDGDLEVVAASDPILSSGNDSFLFVIDLATKAVEWKITIPGGVRGACSLVVADVDGDGNLEAVVAMNNLGIQILDLKTRTREPWFGGQCSALAVRPGVPGFIAGSPSGMVSILIPDGEGGYISTDSWKASESRITGLTVGSGQSLWVSAQDRISLWPNSIAPIWSTMTLGTSFNDPVGTLGLYEGPEGTEVFAGLSHGLSGFQVGGSPDYATMQMSSQGELAEGSSGEIVLTFTRSEAGVADTAVTFSLKGNATAVADYDVSGAFSLGDDLWSVLIPAGETTVVARLAVVQDSLAEGPESLAVMLEPATGYFIGSSSSFETIVQDDEPVISVEAQDTGASELKSGRSTDPATFVLRRSGGDLSRSLVARIALGGSATSGSDYRRIGTNVTFRKGDDTAVVTVVPIHDRRAEQTETVQLELVPDPRYVISPSASQAAISILDAEPTVSVAGSTPVDGAVAVNFTRSGGHSFALPLTLKVTREENGVVKTTRAKLSFKARATSAQLLLKPSSGASGGALVTVQIEDTGAFHLGTSSSVSFTLDP</sequence>
<evidence type="ECO:0000256" key="2">
    <source>
        <dbReference type="ARBA" id="ARBA00022692"/>
    </source>
</evidence>
<dbReference type="SUPFAM" id="SSF101898">
    <property type="entry name" value="NHL repeat"/>
    <property type="match status" value="1"/>
</dbReference>
<dbReference type="Proteomes" id="UP000501812">
    <property type="component" value="Chromosome"/>
</dbReference>
<evidence type="ECO:0000256" key="7">
    <source>
        <dbReference type="ARBA" id="ARBA00023136"/>
    </source>
</evidence>
<comment type="subcellular location">
    <subcellularLocation>
        <location evidence="1">Membrane</location>
        <topology evidence="1">Single-pass membrane protein</topology>
    </subcellularLocation>
</comment>
<feature type="chain" id="PRO_5032914531" description="Calx-beta domain-containing protein" evidence="8">
    <location>
        <begin position="23"/>
        <end position="1064"/>
    </location>
</feature>
<dbReference type="PANTHER" id="PTHR21419">
    <property type="match status" value="1"/>
</dbReference>
<dbReference type="RefSeq" id="WP_169455182.1">
    <property type="nucleotide sequence ID" value="NZ_CP051774.1"/>
</dbReference>
<dbReference type="Gene3D" id="2.60.40.2030">
    <property type="match status" value="2"/>
</dbReference>
<proteinExistence type="predicted"/>
<evidence type="ECO:0000256" key="6">
    <source>
        <dbReference type="ARBA" id="ARBA00022989"/>
    </source>
</evidence>
<evidence type="ECO:0000256" key="8">
    <source>
        <dbReference type="SAM" id="SignalP"/>
    </source>
</evidence>